<protein>
    <submittedName>
        <fullName evidence="2">Uncharacterized protein</fullName>
    </submittedName>
</protein>
<keyword evidence="3" id="KW-1185">Reference proteome</keyword>
<reference evidence="2" key="1">
    <citation type="submission" date="2015-04" db="UniProtKB">
        <authorList>
            <consortium name="EnsemblPlants"/>
        </authorList>
    </citation>
    <scope>IDENTIFICATION</scope>
    <source>
        <strain evidence="2">SL10</strain>
    </source>
</reference>
<accession>A0A0E0G3S6</accession>
<feature type="region of interest" description="Disordered" evidence="1">
    <location>
        <begin position="141"/>
        <end position="160"/>
    </location>
</feature>
<dbReference type="Gramene" id="ONIVA02G10290.1">
    <property type="protein sequence ID" value="ONIVA02G10290.1"/>
    <property type="gene ID" value="ONIVA02G10290"/>
</dbReference>
<reference evidence="2" key="2">
    <citation type="submission" date="2018-04" db="EMBL/GenBank/DDBJ databases">
        <title>OnivRS2 (Oryza nivara Reference Sequence Version 2).</title>
        <authorList>
            <person name="Zhang J."/>
            <person name="Kudrna D."/>
            <person name="Lee S."/>
            <person name="Talag J."/>
            <person name="Rajasekar S."/>
            <person name="Welchert J."/>
            <person name="Hsing Y.-I."/>
            <person name="Wing R.A."/>
        </authorList>
    </citation>
    <scope>NUCLEOTIDE SEQUENCE [LARGE SCALE GENOMIC DNA]</scope>
    <source>
        <strain evidence="2">SL10</strain>
    </source>
</reference>
<feature type="compositionally biased region" description="Basic residues" evidence="1">
    <location>
        <begin position="141"/>
        <end position="150"/>
    </location>
</feature>
<dbReference type="AlphaFoldDB" id="A0A0E0G3S6"/>
<proteinExistence type="predicted"/>
<feature type="region of interest" description="Disordered" evidence="1">
    <location>
        <begin position="90"/>
        <end position="116"/>
    </location>
</feature>
<name>A0A0E0G3S6_ORYNI</name>
<dbReference type="EnsemblPlants" id="ONIVA02G10290.1">
    <property type="protein sequence ID" value="ONIVA02G10290.1"/>
    <property type="gene ID" value="ONIVA02G10290"/>
</dbReference>
<dbReference type="Proteomes" id="UP000006591">
    <property type="component" value="Chromosome 2"/>
</dbReference>
<dbReference type="HOGENOM" id="CLU_1167478_0_0_1"/>
<feature type="compositionally biased region" description="Polar residues" evidence="1">
    <location>
        <begin position="95"/>
        <end position="116"/>
    </location>
</feature>
<evidence type="ECO:0000313" key="3">
    <source>
        <dbReference type="Proteomes" id="UP000006591"/>
    </source>
</evidence>
<organism evidence="2">
    <name type="scientific">Oryza nivara</name>
    <name type="common">Indian wild rice</name>
    <name type="synonym">Oryza sativa f. spontanea</name>
    <dbReference type="NCBI Taxonomy" id="4536"/>
    <lineage>
        <taxon>Eukaryota</taxon>
        <taxon>Viridiplantae</taxon>
        <taxon>Streptophyta</taxon>
        <taxon>Embryophyta</taxon>
        <taxon>Tracheophyta</taxon>
        <taxon>Spermatophyta</taxon>
        <taxon>Magnoliopsida</taxon>
        <taxon>Liliopsida</taxon>
        <taxon>Poales</taxon>
        <taxon>Poaceae</taxon>
        <taxon>BOP clade</taxon>
        <taxon>Oryzoideae</taxon>
        <taxon>Oryzeae</taxon>
        <taxon>Oryzinae</taxon>
        <taxon>Oryza</taxon>
    </lineage>
</organism>
<evidence type="ECO:0000313" key="2">
    <source>
        <dbReference type="EnsemblPlants" id="ONIVA02G10290.1"/>
    </source>
</evidence>
<sequence>MLHHRQTFAGMWNHCTGAPRRPAFMHPPPYRTVPASSTANNASLCHAGLLHRRPRLTVPSRPLAVGRTSSRQAGLHRRRLRHFAPCQPLLPPATPQSTVPASNPSSSRCHAGQVRSSITPPRLAARGRPCLLSQSSSPVTSRRRCVRTHTHTSPSPPPYSFLASTCYRQQPSARHRQPPTSPAVRRRLHNCGRHKSAAVCRYQRHQPLSPTAITAAASSPSATVLAAARLCQCPLRRR</sequence>
<evidence type="ECO:0000256" key="1">
    <source>
        <dbReference type="SAM" id="MobiDB-lite"/>
    </source>
</evidence>